<dbReference type="AlphaFoldDB" id="L0A5P4"/>
<protein>
    <submittedName>
        <fullName evidence="10">ABC-type transport system, involved in lipoprotein release, permease component</fullName>
    </submittedName>
</protein>
<reference evidence="11" key="1">
    <citation type="submission" date="2012-03" db="EMBL/GenBank/DDBJ databases">
        <title>Complete sequence of chromosome of Deinococcus peraridilitoris DSM 19664.</title>
        <authorList>
            <person name="Lucas S."/>
            <person name="Copeland A."/>
            <person name="Lapidus A."/>
            <person name="Glavina del Rio T."/>
            <person name="Dalin E."/>
            <person name="Tice H."/>
            <person name="Bruce D."/>
            <person name="Goodwin L."/>
            <person name="Pitluck S."/>
            <person name="Peters L."/>
            <person name="Mikhailova N."/>
            <person name="Lu M."/>
            <person name="Kyrpides N."/>
            <person name="Mavromatis K."/>
            <person name="Ivanova N."/>
            <person name="Brettin T."/>
            <person name="Detter J.C."/>
            <person name="Han C."/>
            <person name="Larimer F."/>
            <person name="Land M."/>
            <person name="Hauser L."/>
            <person name="Markowitz V."/>
            <person name="Cheng J.-F."/>
            <person name="Hugenholtz P."/>
            <person name="Woyke T."/>
            <person name="Wu D."/>
            <person name="Pukall R."/>
            <person name="Steenblock K."/>
            <person name="Brambilla E."/>
            <person name="Klenk H.-P."/>
            <person name="Eisen J.A."/>
        </authorList>
    </citation>
    <scope>NUCLEOTIDE SEQUENCE [LARGE SCALE GENOMIC DNA]</scope>
    <source>
        <strain evidence="11">DSM 19664 / LMG 22246 / CIP 109416 / KR-200</strain>
    </source>
</reference>
<gene>
    <name evidence="10" type="ordered locus">Deipe_3319</name>
</gene>
<feature type="domain" description="ABC3 transporter permease C-terminal" evidence="8">
    <location>
        <begin position="271"/>
        <end position="395"/>
    </location>
</feature>
<evidence type="ECO:0000256" key="3">
    <source>
        <dbReference type="ARBA" id="ARBA00022475"/>
    </source>
</evidence>
<dbReference type="Proteomes" id="UP000010467">
    <property type="component" value="Chromosome"/>
</dbReference>
<dbReference type="PANTHER" id="PTHR30489">
    <property type="entry name" value="LIPOPROTEIN-RELEASING SYSTEM TRANSMEMBRANE PROTEIN LOLE"/>
    <property type="match status" value="1"/>
</dbReference>
<dbReference type="InterPro" id="IPR003838">
    <property type="entry name" value="ABC3_permease_C"/>
</dbReference>
<keyword evidence="6 7" id="KW-0472">Membrane</keyword>
<keyword evidence="3" id="KW-1003">Cell membrane</keyword>
<dbReference type="InterPro" id="IPR025857">
    <property type="entry name" value="MacB_PCD"/>
</dbReference>
<comment type="similarity">
    <text evidence="2">Belongs to the ABC-4 integral membrane protein family. LolC/E subfamily.</text>
</comment>
<sequence>MPCYADRVHGDFQPKRSLPLTLAFAHLRHRRTQNVITVLGVAVGIMVLITALSLTNGFSRALIDATLRATPQLSLSRWTPGPRDPALEERLGSHAQVVAFAPFLADKGLLTRPASAGRSAGIDFATIFAVTPDHASVIDLRPEERQLMERLQPGEVLLGSALAQSVGAFAGDELRLLNSQQRRAALRVKGLFRTGNYLIDAGYAFVRLETLQALQESRNIAGYQLKLRDPDRAPEVGLQLSAGIEYSAVPWQDFNRTLIDQLALQKRVIGIVVFLIVLVAAFGIANVLTLTVFEKTPEIAILRAVGARRSDILRTFVLEGALLGAAGLLLGNALGILLSLYFQWQPFELPGDLYFISALPVELRPADFVWVNLVGLSITLLAALLPARRAAGIEPARIIR</sequence>
<evidence type="ECO:0000256" key="6">
    <source>
        <dbReference type="ARBA" id="ARBA00023136"/>
    </source>
</evidence>
<accession>L0A5P4</accession>
<dbReference type="InterPro" id="IPR051447">
    <property type="entry name" value="Lipoprotein-release_system"/>
</dbReference>
<dbReference type="GO" id="GO:0098797">
    <property type="term" value="C:plasma membrane protein complex"/>
    <property type="evidence" value="ECO:0007669"/>
    <property type="project" value="TreeGrafter"/>
</dbReference>
<dbReference type="RefSeq" id="WP_015237057.1">
    <property type="nucleotide sequence ID" value="NC_019793.1"/>
</dbReference>
<evidence type="ECO:0000256" key="1">
    <source>
        <dbReference type="ARBA" id="ARBA00004651"/>
    </source>
</evidence>
<dbReference type="OrthoDB" id="9808461at2"/>
<evidence type="ECO:0000313" key="10">
    <source>
        <dbReference type="EMBL" id="AFZ68759.1"/>
    </source>
</evidence>
<dbReference type="HOGENOM" id="CLU_000604_8_1_0"/>
<evidence type="ECO:0000259" key="9">
    <source>
        <dbReference type="Pfam" id="PF12704"/>
    </source>
</evidence>
<keyword evidence="11" id="KW-1185">Reference proteome</keyword>
<dbReference type="GO" id="GO:0044874">
    <property type="term" value="P:lipoprotein localization to outer membrane"/>
    <property type="evidence" value="ECO:0007669"/>
    <property type="project" value="TreeGrafter"/>
</dbReference>
<evidence type="ECO:0000313" key="11">
    <source>
        <dbReference type="Proteomes" id="UP000010467"/>
    </source>
</evidence>
<feature type="domain" description="MacB-like periplasmic core" evidence="9">
    <location>
        <begin position="35"/>
        <end position="237"/>
    </location>
</feature>
<dbReference type="Pfam" id="PF12704">
    <property type="entry name" value="MacB_PCD"/>
    <property type="match status" value="1"/>
</dbReference>
<keyword evidence="10" id="KW-0449">Lipoprotein</keyword>
<feature type="transmembrane region" description="Helical" evidence="7">
    <location>
        <begin position="35"/>
        <end position="54"/>
    </location>
</feature>
<feature type="transmembrane region" description="Helical" evidence="7">
    <location>
        <begin position="316"/>
        <end position="342"/>
    </location>
</feature>
<comment type="subcellular location">
    <subcellularLocation>
        <location evidence="1">Cell membrane</location>
        <topology evidence="1">Multi-pass membrane protein</topology>
    </subcellularLocation>
</comment>
<evidence type="ECO:0000256" key="2">
    <source>
        <dbReference type="ARBA" id="ARBA00005236"/>
    </source>
</evidence>
<name>L0A5P4_DEIPD</name>
<keyword evidence="4 7" id="KW-0812">Transmembrane</keyword>
<evidence type="ECO:0000256" key="4">
    <source>
        <dbReference type="ARBA" id="ARBA00022692"/>
    </source>
</evidence>
<dbReference type="EMBL" id="CP003382">
    <property type="protein sequence ID" value="AFZ68759.1"/>
    <property type="molecule type" value="Genomic_DNA"/>
</dbReference>
<keyword evidence="5 7" id="KW-1133">Transmembrane helix</keyword>
<evidence type="ECO:0000256" key="7">
    <source>
        <dbReference type="SAM" id="Phobius"/>
    </source>
</evidence>
<dbReference type="PANTHER" id="PTHR30489:SF0">
    <property type="entry name" value="LIPOPROTEIN-RELEASING SYSTEM TRANSMEMBRANE PROTEIN LOLE"/>
    <property type="match status" value="1"/>
</dbReference>
<dbReference type="eggNOG" id="COG4591">
    <property type="taxonomic scope" value="Bacteria"/>
</dbReference>
<dbReference type="Pfam" id="PF02687">
    <property type="entry name" value="FtsX"/>
    <property type="match status" value="1"/>
</dbReference>
<evidence type="ECO:0000256" key="5">
    <source>
        <dbReference type="ARBA" id="ARBA00022989"/>
    </source>
</evidence>
<feature type="transmembrane region" description="Helical" evidence="7">
    <location>
        <begin position="368"/>
        <end position="387"/>
    </location>
</feature>
<proteinExistence type="inferred from homology"/>
<dbReference type="KEGG" id="dpd:Deipe_3319"/>
<evidence type="ECO:0000259" key="8">
    <source>
        <dbReference type="Pfam" id="PF02687"/>
    </source>
</evidence>
<dbReference type="STRING" id="937777.Deipe_3319"/>
<feature type="transmembrane region" description="Helical" evidence="7">
    <location>
        <begin position="268"/>
        <end position="293"/>
    </location>
</feature>
<dbReference type="PATRIC" id="fig|937777.3.peg.3334"/>
<organism evidence="10 11">
    <name type="scientific">Deinococcus peraridilitoris (strain DSM 19664 / LMG 22246 / CIP 109416 / KR-200)</name>
    <dbReference type="NCBI Taxonomy" id="937777"/>
    <lineage>
        <taxon>Bacteria</taxon>
        <taxon>Thermotogati</taxon>
        <taxon>Deinococcota</taxon>
        <taxon>Deinococci</taxon>
        <taxon>Deinococcales</taxon>
        <taxon>Deinococcaceae</taxon>
        <taxon>Deinococcus</taxon>
    </lineage>
</organism>